<dbReference type="EMBL" id="FMHG01000003">
    <property type="protein sequence ID" value="SCJ89149.1"/>
    <property type="molecule type" value="Genomic_DNA"/>
</dbReference>
<name>A0A1C6K482_9FIRM</name>
<organism evidence="2">
    <name type="scientific">uncultured Anaerotruncus sp</name>
    <dbReference type="NCBI Taxonomy" id="905011"/>
    <lineage>
        <taxon>Bacteria</taxon>
        <taxon>Bacillati</taxon>
        <taxon>Bacillota</taxon>
        <taxon>Clostridia</taxon>
        <taxon>Eubacteriales</taxon>
        <taxon>Oscillospiraceae</taxon>
        <taxon>Anaerotruncus</taxon>
        <taxon>environmental samples</taxon>
    </lineage>
</organism>
<reference evidence="2" key="1">
    <citation type="submission" date="2015-09" db="EMBL/GenBank/DDBJ databases">
        <authorList>
            <consortium name="Pathogen Informatics"/>
        </authorList>
    </citation>
    <scope>NUCLEOTIDE SEQUENCE</scope>
    <source>
        <strain evidence="2">2789STDY5834896</strain>
    </source>
</reference>
<evidence type="ECO:0000313" key="2">
    <source>
        <dbReference type="EMBL" id="SCJ89149.1"/>
    </source>
</evidence>
<keyword evidence="1" id="KW-0732">Signal</keyword>
<feature type="signal peptide" evidence="1">
    <location>
        <begin position="1"/>
        <end position="20"/>
    </location>
</feature>
<feature type="chain" id="PRO_5008738326" evidence="1">
    <location>
        <begin position="21"/>
        <end position="509"/>
    </location>
</feature>
<sequence length="509" mass="51212">MALILSAALMAAALPAAVFAEPQSVSIGGFLVTGGVQGSDYRLEGGLLKVMTDTPLTIKNQDPTSPNGTGIQVLAGVHADVTLSGVNIAAKQPFDIVTNSQDTAGGAFATSGDQVQNKTSCHITLADGTDNILDASKSAGKSAMYPGLRCGEGSILTIDDGVRNMDVNGVPVVPEQGKIGADVTLVGGRQLHAGDPIASLDSNDPGTLTVKGGYRSAAIGSGPRESSGCMTFNGGDITAVAYGPGDNAAGAGCGIGGGIGGSGTDTNFNAGKIDAYGSYHGAGIGGGCTIYGGMNGLATDIKIPDAIYNGGVNGAPVQSSTLAGDMTINGGLIKAKGYTHGNAIGKGCGGTNTGKTIKITGGTVLPDSTLGDPSYHALDIGGTNGYVVVTGGSVRLSGPGKFDSIPGNGGAYGDDDHSQQVFMTTIDLSGDEMKNYDIAGFDVKIAGAPNDYGSPYVLDENSKLYLWLPKDTAAKRWRWSCRCAKTASASPKSSIPSLSPTWPITAPLF</sequence>
<protein>
    <submittedName>
        <fullName evidence="2">Uncharacterized protein</fullName>
    </submittedName>
</protein>
<gene>
    <name evidence="2" type="ORF">SAMEA3545359_02590</name>
</gene>
<proteinExistence type="predicted"/>
<dbReference type="AlphaFoldDB" id="A0A1C6K482"/>
<evidence type="ECO:0000256" key="1">
    <source>
        <dbReference type="SAM" id="SignalP"/>
    </source>
</evidence>
<accession>A0A1C6K482</accession>